<dbReference type="GO" id="GO:0012505">
    <property type="term" value="C:endomembrane system"/>
    <property type="evidence" value="ECO:0007669"/>
    <property type="project" value="UniProtKB-SubCell"/>
</dbReference>
<comment type="subcellular location">
    <subcellularLocation>
        <location evidence="1">Endomembrane system</location>
    </subcellularLocation>
</comment>
<dbReference type="InterPro" id="IPR016024">
    <property type="entry name" value="ARM-type_fold"/>
</dbReference>
<feature type="domain" description="Clathrin/coatomer adaptor adaptin-like N-terminal" evidence="5">
    <location>
        <begin position="115"/>
        <end position="210"/>
    </location>
</feature>
<dbReference type="AlphaFoldDB" id="A0A914S284"/>
<dbReference type="InterPro" id="IPR002553">
    <property type="entry name" value="Clathrin/coatomer_adapt-like_N"/>
</dbReference>
<dbReference type="Gene3D" id="1.25.10.10">
    <property type="entry name" value="Leucine-rich Repeat Variant"/>
    <property type="match status" value="3"/>
</dbReference>
<keyword evidence="2" id="KW-0813">Transport</keyword>
<organism evidence="6 7">
    <name type="scientific">Parascaris equorum</name>
    <name type="common">Equine roundworm</name>
    <dbReference type="NCBI Taxonomy" id="6256"/>
    <lineage>
        <taxon>Eukaryota</taxon>
        <taxon>Metazoa</taxon>
        <taxon>Ecdysozoa</taxon>
        <taxon>Nematoda</taxon>
        <taxon>Chromadorea</taxon>
        <taxon>Rhabditida</taxon>
        <taxon>Spirurina</taxon>
        <taxon>Ascaridomorpha</taxon>
        <taxon>Ascaridoidea</taxon>
        <taxon>Ascarididae</taxon>
        <taxon>Parascaris</taxon>
    </lineage>
</organism>
<dbReference type="Pfam" id="PF01602">
    <property type="entry name" value="Adaptin_N"/>
    <property type="match status" value="2"/>
</dbReference>
<evidence type="ECO:0000256" key="2">
    <source>
        <dbReference type="ARBA" id="ARBA00022448"/>
    </source>
</evidence>
<feature type="domain" description="Clathrin/coatomer adaptor adaptin-like N-terminal" evidence="5">
    <location>
        <begin position="29"/>
        <end position="104"/>
    </location>
</feature>
<evidence type="ECO:0000313" key="7">
    <source>
        <dbReference type="WBParaSite" id="PEQ_0001242701-mRNA-1"/>
    </source>
</evidence>
<dbReference type="InterPro" id="IPR011989">
    <property type="entry name" value="ARM-like"/>
</dbReference>
<evidence type="ECO:0000256" key="3">
    <source>
        <dbReference type="ARBA" id="ARBA00022927"/>
    </source>
</evidence>
<evidence type="ECO:0000259" key="5">
    <source>
        <dbReference type="Pfam" id="PF01602"/>
    </source>
</evidence>
<evidence type="ECO:0000256" key="1">
    <source>
        <dbReference type="ARBA" id="ARBA00004308"/>
    </source>
</evidence>
<sequence>MPAVKGDGMRGLAVFISDILQVLSFIFGNKKKYVCKLLFIFLLGNDIDFGHMEATNLLSSNKYTEKQIGYLFISVLINNNSDLIKLIIQSIKNDLQSRNPVHRYDRLCKAECCILFRTCPEVIPPNEYASRIVHLLNDQHLGVVTSAASLIEALSKKWPEEYKGCISLAISRLSRIVTSGYTDLQDYTYYFVPAPWLCVKLLRLLQNYPPPVLFESIALIIHMDSEPSLLVRACNQLGTFLSHRETNLRLVAHSFCSLARYWAPLHQRDNRSFAIGTLCPWYFLL</sequence>
<dbReference type="GO" id="GO:0030117">
    <property type="term" value="C:membrane coat"/>
    <property type="evidence" value="ECO:0007669"/>
    <property type="project" value="InterPro"/>
</dbReference>
<dbReference type="PANTHER" id="PTHR22780">
    <property type="entry name" value="ADAPTIN, ALPHA/GAMMA/EPSILON"/>
    <property type="match status" value="1"/>
</dbReference>
<dbReference type="GO" id="GO:0016192">
    <property type="term" value="P:vesicle-mediated transport"/>
    <property type="evidence" value="ECO:0007669"/>
    <property type="project" value="InterPro"/>
</dbReference>
<evidence type="ECO:0000256" key="4">
    <source>
        <dbReference type="ARBA" id="ARBA00023136"/>
    </source>
</evidence>
<keyword evidence="6" id="KW-1185">Reference proteome</keyword>
<keyword evidence="4" id="KW-0472">Membrane</keyword>
<dbReference type="GO" id="GO:0006886">
    <property type="term" value="P:intracellular protein transport"/>
    <property type="evidence" value="ECO:0007669"/>
    <property type="project" value="InterPro"/>
</dbReference>
<dbReference type="InterPro" id="IPR050840">
    <property type="entry name" value="Adaptor_Complx_Large_Subunit"/>
</dbReference>
<protein>
    <submittedName>
        <fullName evidence="7">Clathrin/coatomer adaptor adaptin-like N-terminal domain-containing protein</fullName>
    </submittedName>
</protein>
<reference evidence="7" key="1">
    <citation type="submission" date="2022-11" db="UniProtKB">
        <authorList>
            <consortium name="WormBaseParasite"/>
        </authorList>
    </citation>
    <scope>IDENTIFICATION</scope>
</reference>
<dbReference type="WBParaSite" id="PEQ_0001242701-mRNA-1">
    <property type="protein sequence ID" value="PEQ_0001242701-mRNA-1"/>
    <property type="gene ID" value="PEQ_0001242701"/>
</dbReference>
<dbReference type="SUPFAM" id="SSF48371">
    <property type="entry name" value="ARM repeat"/>
    <property type="match status" value="1"/>
</dbReference>
<accession>A0A914S284</accession>
<dbReference type="Proteomes" id="UP000887564">
    <property type="component" value="Unplaced"/>
</dbReference>
<proteinExistence type="predicted"/>
<name>A0A914S284_PAREQ</name>
<evidence type="ECO:0000313" key="6">
    <source>
        <dbReference type="Proteomes" id="UP000887564"/>
    </source>
</evidence>
<keyword evidence="3" id="KW-0653">Protein transport</keyword>